<dbReference type="Proteomes" id="UP000308600">
    <property type="component" value="Unassembled WGS sequence"/>
</dbReference>
<name>A0ACD3A4D3_9AGAR</name>
<reference evidence="1 2" key="1">
    <citation type="journal article" date="2019" name="Nat. Ecol. Evol.">
        <title>Megaphylogeny resolves global patterns of mushroom evolution.</title>
        <authorList>
            <person name="Varga T."/>
            <person name="Krizsan K."/>
            <person name="Foldi C."/>
            <person name="Dima B."/>
            <person name="Sanchez-Garcia M."/>
            <person name="Sanchez-Ramirez S."/>
            <person name="Szollosi G.J."/>
            <person name="Szarkandi J.G."/>
            <person name="Papp V."/>
            <person name="Albert L."/>
            <person name="Andreopoulos W."/>
            <person name="Angelini C."/>
            <person name="Antonin V."/>
            <person name="Barry K.W."/>
            <person name="Bougher N.L."/>
            <person name="Buchanan P."/>
            <person name="Buyck B."/>
            <person name="Bense V."/>
            <person name="Catcheside P."/>
            <person name="Chovatia M."/>
            <person name="Cooper J."/>
            <person name="Damon W."/>
            <person name="Desjardin D."/>
            <person name="Finy P."/>
            <person name="Geml J."/>
            <person name="Haridas S."/>
            <person name="Hughes K."/>
            <person name="Justo A."/>
            <person name="Karasinski D."/>
            <person name="Kautmanova I."/>
            <person name="Kiss B."/>
            <person name="Kocsube S."/>
            <person name="Kotiranta H."/>
            <person name="LaButti K.M."/>
            <person name="Lechner B.E."/>
            <person name="Liimatainen K."/>
            <person name="Lipzen A."/>
            <person name="Lukacs Z."/>
            <person name="Mihaltcheva S."/>
            <person name="Morgado L.N."/>
            <person name="Niskanen T."/>
            <person name="Noordeloos M.E."/>
            <person name="Ohm R.A."/>
            <person name="Ortiz-Santana B."/>
            <person name="Ovrebo C."/>
            <person name="Racz N."/>
            <person name="Riley R."/>
            <person name="Savchenko A."/>
            <person name="Shiryaev A."/>
            <person name="Soop K."/>
            <person name="Spirin V."/>
            <person name="Szebenyi C."/>
            <person name="Tomsovsky M."/>
            <person name="Tulloss R.E."/>
            <person name="Uehling J."/>
            <person name="Grigoriev I.V."/>
            <person name="Vagvolgyi C."/>
            <person name="Papp T."/>
            <person name="Martin F.M."/>
            <person name="Miettinen O."/>
            <person name="Hibbett D.S."/>
            <person name="Nagy L.G."/>
        </authorList>
    </citation>
    <scope>NUCLEOTIDE SEQUENCE [LARGE SCALE GENOMIC DNA]</scope>
    <source>
        <strain evidence="1 2">NL-1719</strain>
    </source>
</reference>
<sequence length="216" mass="22652">MYPRRPTTLSSATSRGAGRSTAVRPHVPPVRQLGVVNQPIVVVDSDGDDSEIEEVGPSAPVTTATTATVSTLSSSTVSTPSLTMILGNSEEELWRQVPNIPEPLMVQGIEAASAAFAAVLLAEAIEAAEALLVAAEALTLSGDNSTPSASLPSDSDNAEASTLMDLTSTTSTTVARNPAVEEGGNDEIRLETPEDYINHAFYLTRMGRKYDPGARR</sequence>
<keyword evidence="2" id="KW-1185">Reference proteome</keyword>
<protein>
    <submittedName>
        <fullName evidence="1">Uncharacterized protein</fullName>
    </submittedName>
</protein>
<evidence type="ECO:0000313" key="2">
    <source>
        <dbReference type="Proteomes" id="UP000308600"/>
    </source>
</evidence>
<dbReference type="EMBL" id="ML208765">
    <property type="protein sequence ID" value="TFK60511.1"/>
    <property type="molecule type" value="Genomic_DNA"/>
</dbReference>
<proteinExistence type="predicted"/>
<gene>
    <name evidence="1" type="ORF">BDN72DRAFT_864295</name>
</gene>
<organism evidence="1 2">
    <name type="scientific">Pluteus cervinus</name>
    <dbReference type="NCBI Taxonomy" id="181527"/>
    <lineage>
        <taxon>Eukaryota</taxon>
        <taxon>Fungi</taxon>
        <taxon>Dikarya</taxon>
        <taxon>Basidiomycota</taxon>
        <taxon>Agaricomycotina</taxon>
        <taxon>Agaricomycetes</taxon>
        <taxon>Agaricomycetidae</taxon>
        <taxon>Agaricales</taxon>
        <taxon>Pluteineae</taxon>
        <taxon>Pluteaceae</taxon>
        <taxon>Pluteus</taxon>
    </lineage>
</organism>
<accession>A0ACD3A4D3</accession>
<evidence type="ECO:0000313" key="1">
    <source>
        <dbReference type="EMBL" id="TFK60511.1"/>
    </source>
</evidence>